<feature type="domain" description="SHOCT" evidence="1">
    <location>
        <begin position="227"/>
        <end position="254"/>
    </location>
</feature>
<name>A0ABR9VJ51_9CYAN</name>
<gene>
    <name evidence="3" type="ORF">IQ227_21545</name>
</gene>
<dbReference type="Pfam" id="PF09851">
    <property type="entry name" value="SHOCT"/>
    <property type="match status" value="1"/>
</dbReference>
<dbReference type="EMBL" id="JADEWB010000183">
    <property type="protein sequence ID" value="MBE9238534.1"/>
    <property type="molecule type" value="Genomic_DNA"/>
</dbReference>
<proteinExistence type="predicted"/>
<protein>
    <submittedName>
        <fullName evidence="3">SHOCT domain-containing protein</fullName>
    </submittedName>
</protein>
<organism evidence="3 4">
    <name type="scientific">Sphaerospermopsis aphanizomenoides LEGE 00250</name>
    <dbReference type="NCBI Taxonomy" id="2777972"/>
    <lineage>
        <taxon>Bacteria</taxon>
        <taxon>Bacillati</taxon>
        <taxon>Cyanobacteriota</taxon>
        <taxon>Cyanophyceae</taxon>
        <taxon>Nostocales</taxon>
        <taxon>Aphanizomenonaceae</taxon>
        <taxon>Sphaerospermopsis</taxon>
        <taxon>Sphaerospermopsis aphanizomenoides</taxon>
    </lineage>
</organism>
<evidence type="ECO:0000313" key="3">
    <source>
        <dbReference type="EMBL" id="MBE9238534.1"/>
    </source>
</evidence>
<dbReference type="InterPro" id="IPR027860">
    <property type="entry name" value="DUF4429"/>
</dbReference>
<feature type="domain" description="DUF4429" evidence="2">
    <location>
        <begin position="139"/>
        <end position="197"/>
    </location>
</feature>
<accession>A0ABR9VJ51</accession>
<reference evidence="3 4" key="1">
    <citation type="submission" date="2020-10" db="EMBL/GenBank/DDBJ databases">
        <authorList>
            <person name="Castelo-Branco R."/>
            <person name="Eusebio N."/>
            <person name="Adriana R."/>
            <person name="Vieira A."/>
            <person name="Brugerolle De Fraissinette N."/>
            <person name="Rezende De Castro R."/>
            <person name="Schneider M.P."/>
            <person name="Vasconcelos V."/>
            <person name="Leao P.N."/>
        </authorList>
    </citation>
    <scope>NUCLEOTIDE SEQUENCE [LARGE SCALE GENOMIC DNA]</scope>
    <source>
        <strain evidence="3 4">LEGE 00250</strain>
    </source>
</reference>
<evidence type="ECO:0000259" key="2">
    <source>
        <dbReference type="Pfam" id="PF14472"/>
    </source>
</evidence>
<keyword evidence="4" id="KW-1185">Reference proteome</keyword>
<evidence type="ECO:0000313" key="4">
    <source>
        <dbReference type="Proteomes" id="UP000606776"/>
    </source>
</evidence>
<dbReference type="InterPro" id="IPR018649">
    <property type="entry name" value="SHOCT"/>
</dbReference>
<evidence type="ECO:0000259" key="1">
    <source>
        <dbReference type="Pfam" id="PF09851"/>
    </source>
</evidence>
<dbReference type="Proteomes" id="UP000606776">
    <property type="component" value="Unassembled WGS sequence"/>
</dbReference>
<dbReference type="Pfam" id="PF14472">
    <property type="entry name" value="DUF4429"/>
    <property type="match status" value="1"/>
</dbReference>
<sequence>MLQCQGENGSIIISEYRVVIKRKTGFLSLYKKQEISIEYKDILDFQYERSHLLKLGFIYFQTGSYPNEINLMIASSHENAVTFLHEKVKDFDHAKEILTQKINPQKYDNVFEGRSGTLVITDTGIIIKRNGGLFSGYPSGQKNIPYSSITAIQFKRADITVGFIQFTLQGGIEAKAGVFEAVTDENTITFGTEERTQEFEKAKQIIEKKMIESKSPQSAVNTNNDLEQLEKLASLKDKGIISQEEFEAKKKQILGL</sequence>
<dbReference type="RefSeq" id="WP_193943988.1">
    <property type="nucleotide sequence ID" value="NZ_JADEWB010000183.1"/>
</dbReference>
<comment type="caution">
    <text evidence="3">The sequence shown here is derived from an EMBL/GenBank/DDBJ whole genome shotgun (WGS) entry which is preliminary data.</text>
</comment>